<evidence type="ECO:0000313" key="2">
    <source>
        <dbReference type="Proteomes" id="UP000199103"/>
    </source>
</evidence>
<dbReference type="Pfam" id="PF04339">
    <property type="entry name" value="FemAB_like"/>
    <property type="match status" value="1"/>
</dbReference>
<dbReference type="SUPFAM" id="SSF55729">
    <property type="entry name" value="Acyl-CoA N-acyltransferases (Nat)"/>
    <property type="match status" value="1"/>
</dbReference>
<name>A0A1H1SAA6_9ACTN</name>
<dbReference type="STRING" id="630515.SAMN04489812_1932"/>
<dbReference type="EMBL" id="LT629772">
    <property type="protein sequence ID" value="SDS44696.1"/>
    <property type="molecule type" value="Genomic_DNA"/>
</dbReference>
<dbReference type="Proteomes" id="UP000199103">
    <property type="component" value="Chromosome I"/>
</dbReference>
<proteinExistence type="predicted"/>
<protein>
    <submittedName>
        <fullName evidence="1">Predicted N-acyltransferase</fullName>
    </submittedName>
</protein>
<organism evidence="1 2">
    <name type="scientific">Microlunatus soli</name>
    <dbReference type="NCBI Taxonomy" id="630515"/>
    <lineage>
        <taxon>Bacteria</taxon>
        <taxon>Bacillati</taxon>
        <taxon>Actinomycetota</taxon>
        <taxon>Actinomycetes</taxon>
        <taxon>Propionibacteriales</taxon>
        <taxon>Propionibacteriaceae</taxon>
        <taxon>Microlunatus</taxon>
    </lineage>
</organism>
<dbReference type="GO" id="GO:0016746">
    <property type="term" value="F:acyltransferase activity"/>
    <property type="evidence" value="ECO:0007669"/>
    <property type="project" value="UniProtKB-KW"/>
</dbReference>
<keyword evidence="1" id="KW-0808">Transferase</keyword>
<dbReference type="InterPro" id="IPR007434">
    <property type="entry name" value="FemAB-like"/>
</dbReference>
<evidence type="ECO:0000313" key="1">
    <source>
        <dbReference type="EMBL" id="SDS44696.1"/>
    </source>
</evidence>
<accession>A0A1H1SAA6</accession>
<dbReference type="RefSeq" id="WP_091523577.1">
    <property type="nucleotide sequence ID" value="NZ_LT629772.1"/>
</dbReference>
<dbReference type="InterPro" id="IPR016181">
    <property type="entry name" value="Acyl_CoA_acyltransferase"/>
</dbReference>
<sequence length="370" mass="40118">MIISVFEGLHDLPDEWHTKAATTGFYLRPDFLGYVASVSPDRCLRFEEWSDQGLRAALPGWLWSGGGHPYLDPVNLFEDLGVRPGSHLLLGSPRAFAGQILGAERISDCKLGPGVARWATDQGTASAIGLYLDAASSVALSNDPSHTALHDFDTAVDVPTSFDQYLTALPKGRRQTVRTERSTFSRFADSITAESASAVADEFAPLVVEHEARYGRTLNTSTVAANLVAQSEAMPGAVLVLAARDRTGAMVAGSVLYVDSHAVHVRMVGLTEEARRAFGYFNVMFYGPLEIAIARRLRRLQLGVTALQAKVLRGAHLEPRFAVRLDCPWPRAAARSRGARHLAEAAELSGSFPWALPPAVREQISEIADV</sequence>
<reference evidence="1 2" key="1">
    <citation type="submission" date="2016-10" db="EMBL/GenBank/DDBJ databases">
        <authorList>
            <person name="de Groot N.N."/>
        </authorList>
    </citation>
    <scope>NUCLEOTIDE SEQUENCE [LARGE SCALE GENOMIC DNA]</scope>
    <source>
        <strain evidence="1 2">DSM 21800</strain>
    </source>
</reference>
<dbReference type="OrthoDB" id="8181984at2"/>
<gene>
    <name evidence="1" type="ORF">SAMN04489812_1932</name>
</gene>
<dbReference type="AlphaFoldDB" id="A0A1H1SAA6"/>
<keyword evidence="1" id="KW-0012">Acyltransferase</keyword>
<keyword evidence="2" id="KW-1185">Reference proteome</keyword>